<keyword evidence="3" id="KW-1185">Reference proteome</keyword>
<feature type="region of interest" description="Disordered" evidence="1">
    <location>
        <begin position="39"/>
        <end position="86"/>
    </location>
</feature>
<dbReference type="Proteomes" id="UP000625711">
    <property type="component" value="Unassembled WGS sequence"/>
</dbReference>
<evidence type="ECO:0000313" key="2">
    <source>
        <dbReference type="EMBL" id="KAF7269405.1"/>
    </source>
</evidence>
<gene>
    <name evidence="2" type="ORF">GWI33_017555</name>
</gene>
<accession>A0A834HVR7</accession>
<protein>
    <submittedName>
        <fullName evidence="2">Uncharacterized protein</fullName>
    </submittedName>
</protein>
<dbReference type="EMBL" id="JAACXV010014227">
    <property type="protein sequence ID" value="KAF7269405.1"/>
    <property type="molecule type" value="Genomic_DNA"/>
</dbReference>
<name>A0A834HVR7_RHYFE</name>
<organism evidence="2 3">
    <name type="scientific">Rhynchophorus ferrugineus</name>
    <name type="common">Red palm weevil</name>
    <name type="synonym">Curculio ferrugineus</name>
    <dbReference type="NCBI Taxonomy" id="354439"/>
    <lineage>
        <taxon>Eukaryota</taxon>
        <taxon>Metazoa</taxon>
        <taxon>Ecdysozoa</taxon>
        <taxon>Arthropoda</taxon>
        <taxon>Hexapoda</taxon>
        <taxon>Insecta</taxon>
        <taxon>Pterygota</taxon>
        <taxon>Neoptera</taxon>
        <taxon>Endopterygota</taxon>
        <taxon>Coleoptera</taxon>
        <taxon>Polyphaga</taxon>
        <taxon>Cucujiformia</taxon>
        <taxon>Curculionidae</taxon>
        <taxon>Dryophthorinae</taxon>
        <taxon>Rhynchophorus</taxon>
    </lineage>
</organism>
<reference evidence="2" key="1">
    <citation type="submission" date="2020-08" db="EMBL/GenBank/DDBJ databases">
        <title>Genome sequencing and assembly of the red palm weevil Rhynchophorus ferrugineus.</title>
        <authorList>
            <person name="Dias G.B."/>
            <person name="Bergman C.M."/>
            <person name="Manee M."/>
        </authorList>
    </citation>
    <scope>NUCLEOTIDE SEQUENCE</scope>
    <source>
        <strain evidence="2">AA-2017</strain>
        <tissue evidence="2">Whole larva</tissue>
    </source>
</reference>
<dbReference type="AlphaFoldDB" id="A0A834HVR7"/>
<evidence type="ECO:0000256" key="1">
    <source>
        <dbReference type="SAM" id="MobiDB-lite"/>
    </source>
</evidence>
<comment type="caution">
    <text evidence="2">The sequence shown here is derived from an EMBL/GenBank/DDBJ whole genome shotgun (WGS) entry which is preliminary data.</text>
</comment>
<proteinExistence type="predicted"/>
<sequence>MPTILVSQHVRKQKKTERIYQIDIDKRSDRYDRHSLRWSGAYRDPRPYHSGGSSTRDPYLAAEINQKRNLRQIPLKEKEKDEYHGISRKRATPCTFQGRISFKLMNNLENGPDVVTFQRR</sequence>
<feature type="compositionally biased region" description="Basic and acidic residues" evidence="1">
    <location>
        <begin position="74"/>
        <end position="85"/>
    </location>
</feature>
<evidence type="ECO:0000313" key="3">
    <source>
        <dbReference type="Proteomes" id="UP000625711"/>
    </source>
</evidence>